<accession>A0A8D9F6S4</accession>
<evidence type="ECO:0000256" key="1">
    <source>
        <dbReference type="SAM" id="MobiDB-lite"/>
    </source>
</evidence>
<organism evidence="2">
    <name type="scientific">Cacopsylla melanoneura</name>
    <dbReference type="NCBI Taxonomy" id="428564"/>
    <lineage>
        <taxon>Eukaryota</taxon>
        <taxon>Metazoa</taxon>
        <taxon>Ecdysozoa</taxon>
        <taxon>Arthropoda</taxon>
        <taxon>Hexapoda</taxon>
        <taxon>Insecta</taxon>
        <taxon>Pterygota</taxon>
        <taxon>Neoptera</taxon>
        <taxon>Paraneoptera</taxon>
        <taxon>Hemiptera</taxon>
        <taxon>Sternorrhyncha</taxon>
        <taxon>Psylloidea</taxon>
        <taxon>Psyllidae</taxon>
        <taxon>Psyllinae</taxon>
        <taxon>Cacopsylla</taxon>
    </lineage>
</organism>
<dbReference type="EMBL" id="HBUF01609689">
    <property type="protein sequence ID" value="CAG6778454.1"/>
    <property type="molecule type" value="Transcribed_RNA"/>
</dbReference>
<feature type="region of interest" description="Disordered" evidence="1">
    <location>
        <begin position="65"/>
        <end position="100"/>
    </location>
</feature>
<name>A0A8D9F6S4_9HEMI</name>
<proteinExistence type="predicted"/>
<reference evidence="2" key="1">
    <citation type="submission" date="2021-05" db="EMBL/GenBank/DDBJ databases">
        <authorList>
            <person name="Alioto T."/>
            <person name="Alioto T."/>
            <person name="Gomez Garrido J."/>
        </authorList>
    </citation>
    <scope>NUCLEOTIDE SEQUENCE</scope>
</reference>
<protein>
    <submittedName>
        <fullName evidence="2">Uncharacterized protein</fullName>
    </submittedName>
</protein>
<sequence length="100" mass="10773">MDPSCGQDDQMFEPTVGVGLLATPQLHFGPDQRVRVGPEPQDVVVLRVPAQGNCCGPVQRRVHQTIGAPQRERGQGGRSPRSCDPGNESQLQTARGGRFV</sequence>
<dbReference type="AlphaFoldDB" id="A0A8D9F6S4"/>
<evidence type="ECO:0000313" key="2">
    <source>
        <dbReference type="EMBL" id="CAG6778454.1"/>
    </source>
</evidence>